<feature type="transmembrane region" description="Helical" evidence="1">
    <location>
        <begin position="46"/>
        <end position="72"/>
    </location>
</feature>
<feature type="domain" description="DUF1648" evidence="2">
    <location>
        <begin position="14"/>
        <end position="60"/>
    </location>
</feature>
<accession>A0A7W8M7F5</accession>
<dbReference type="Proteomes" id="UP000543642">
    <property type="component" value="Unassembled WGS sequence"/>
</dbReference>
<evidence type="ECO:0000313" key="4">
    <source>
        <dbReference type="Proteomes" id="UP000543642"/>
    </source>
</evidence>
<protein>
    <submittedName>
        <fullName evidence="3">Putative membrane protein</fullName>
    </submittedName>
</protein>
<comment type="caution">
    <text evidence="3">The sequence shown here is derived from an EMBL/GenBank/DDBJ whole genome shotgun (WGS) entry which is preliminary data.</text>
</comment>
<evidence type="ECO:0000256" key="1">
    <source>
        <dbReference type="SAM" id="Phobius"/>
    </source>
</evidence>
<dbReference type="RefSeq" id="WP_183776726.1">
    <property type="nucleotide sequence ID" value="NZ_JACHFW010000029.1"/>
</dbReference>
<organism evidence="3 4">
    <name type="scientific">Catenibacillus scindens</name>
    <dbReference type="NCBI Taxonomy" id="673271"/>
    <lineage>
        <taxon>Bacteria</taxon>
        <taxon>Bacillati</taxon>
        <taxon>Bacillota</taxon>
        <taxon>Clostridia</taxon>
        <taxon>Lachnospirales</taxon>
        <taxon>Lachnospiraceae</taxon>
        <taxon>Catenibacillus</taxon>
    </lineage>
</organism>
<keyword evidence="1" id="KW-0812">Transmembrane</keyword>
<evidence type="ECO:0000313" key="3">
    <source>
        <dbReference type="EMBL" id="MBB5266351.1"/>
    </source>
</evidence>
<gene>
    <name evidence="3" type="ORF">HNP82_003508</name>
</gene>
<keyword evidence="1" id="KW-0472">Membrane</keyword>
<sequence length="133" mass="14882">MKTYRKRIIITIVVTLLPILAGLILWNRLPDQIATHWGVDGVANGWSSKVFAVFGTPCMLTVIQIIMLFIVLNDPKRKNIHYKPMGIVFWIVPVISLAVSGVVYAAALGFEVNVLAVCVIIPVVYSFIQFRKK</sequence>
<dbReference type="InterPro" id="IPR012867">
    <property type="entry name" value="DUF1648"/>
</dbReference>
<feature type="transmembrane region" description="Helical" evidence="1">
    <location>
        <begin position="112"/>
        <end position="130"/>
    </location>
</feature>
<feature type="transmembrane region" description="Helical" evidence="1">
    <location>
        <begin position="7"/>
        <end position="26"/>
    </location>
</feature>
<dbReference type="PANTHER" id="PTHR37810:SF5">
    <property type="entry name" value="IMMUNITY PROTEIN SDPI"/>
    <property type="match status" value="1"/>
</dbReference>
<evidence type="ECO:0000259" key="2">
    <source>
        <dbReference type="Pfam" id="PF07853"/>
    </source>
</evidence>
<dbReference type="GO" id="GO:0009636">
    <property type="term" value="P:response to toxic substance"/>
    <property type="evidence" value="ECO:0007669"/>
    <property type="project" value="TreeGrafter"/>
</dbReference>
<dbReference type="PANTHER" id="PTHR37810">
    <property type="entry name" value="IMMUNITY PROTEIN SDPI"/>
    <property type="match status" value="1"/>
</dbReference>
<reference evidence="3 4" key="1">
    <citation type="submission" date="2020-08" db="EMBL/GenBank/DDBJ databases">
        <title>Genomic Encyclopedia of Type Strains, Phase IV (KMG-IV): sequencing the most valuable type-strain genomes for metagenomic binning, comparative biology and taxonomic classification.</title>
        <authorList>
            <person name="Goeker M."/>
        </authorList>
    </citation>
    <scope>NUCLEOTIDE SEQUENCE [LARGE SCALE GENOMIC DNA]</scope>
    <source>
        <strain evidence="3 4">DSM 106146</strain>
    </source>
</reference>
<keyword evidence="4" id="KW-1185">Reference proteome</keyword>
<proteinExistence type="predicted"/>
<dbReference type="EMBL" id="JACHFW010000029">
    <property type="protein sequence ID" value="MBB5266351.1"/>
    <property type="molecule type" value="Genomic_DNA"/>
</dbReference>
<feature type="transmembrane region" description="Helical" evidence="1">
    <location>
        <begin position="84"/>
        <end position="106"/>
    </location>
</feature>
<keyword evidence="1" id="KW-1133">Transmembrane helix</keyword>
<name>A0A7W8M7F5_9FIRM</name>
<dbReference type="AlphaFoldDB" id="A0A7W8M7F5"/>
<dbReference type="Pfam" id="PF07853">
    <property type="entry name" value="DUF1648"/>
    <property type="match status" value="1"/>
</dbReference>